<dbReference type="GeneID" id="19189709"/>
<dbReference type="STRING" id="1182543.W9XQ74"/>
<dbReference type="PANTHER" id="PTHR22935">
    <property type="entry name" value="PENICILLIN-BINDING PROTEIN"/>
    <property type="match status" value="1"/>
</dbReference>
<feature type="signal peptide" evidence="2">
    <location>
        <begin position="1"/>
        <end position="19"/>
    </location>
</feature>
<protein>
    <submittedName>
        <fullName evidence="5">Uncharacterized protein</fullName>
    </submittedName>
</protein>
<evidence type="ECO:0000259" key="3">
    <source>
        <dbReference type="Pfam" id="PF00144"/>
    </source>
</evidence>
<evidence type="ECO:0000313" key="5">
    <source>
        <dbReference type="EMBL" id="EXJ72484.1"/>
    </source>
</evidence>
<feature type="domain" description="Beta-lactamase-related" evidence="3">
    <location>
        <begin position="97"/>
        <end position="395"/>
    </location>
</feature>
<dbReference type="InterPro" id="IPR012338">
    <property type="entry name" value="Beta-lactam/transpept-like"/>
</dbReference>
<evidence type="ECO:0000259" key="4">
    <source>
        <dbReference type="Pfam" id="PF26335"/>
    </source>
</evidence>
<dbReference type="SUPFAM" id="SSF56601">
    <property type="entry name" value="beta-lactamase/transpeptidase-like"/>
    <property type="match status" value="1"/>
</dbReference>
<dbReference type="OrthoDB" id="6220758at2759"/>
<dbReference type="Gene3D" id="3.40.710.10">
    <property type="entry name" value="DD-peptidase/beta-lactamase superfamily"/>
    <property type="match status" value="1"/>
</dbReference>
<dbReference type="InterPro" id="IPR001466">
    <property type="entry name" value="Beta-lactam-related"/>
</dbReference>
<dbReference type="PANTHER" id="PTHR22935:SF95">
    <property type="entry name" value="BETA-LACTAMASE-LIKE 1-RELATED"/>
    <property type="match status" value="1"/>
</dbReference>
<dbReference type="AlphaFoldDB" id="W9XQ74"/>
<dbReference type="EMBL" id="AMGX01000006">
    <property type="protein sequence ID" value="EXJ72484.1"/>
    <property type="molecule type" value="Genomic_DNA"/>
</dbReference>
<evidence type="ECO:0000256" key="1">
    <source>
        <dbReference type="ARBA" id="ARBA00038473"/>
    </source>
</evidence>
<feature type="domain" description="Beta-lactamase-like ARB-00930-like C-terminal" evidence="4">
    <location>
        <begin position="414"/>
        <end position="581"/>
    </location>
</feature>
<proteinExistence type="inferred from homology"/>
<keyword evidence="6" id="KW-1185">Reference proteome</keyword>
<evidence type="ECO:0000256" key="2">
    <source>
        <dbReference type="SAM" id="SignalP"/>
    </source>
</evidence>
<gene>
    <name evidence="5" type="ORF">A1O5_04989</name>
</gene>
<dbReference type="InterPro" id="IPR051478">
    <property type="entry name" value="Beta-lactamase-like_AB/R"/>
</dbReference>
<dbReference type="HOGENOM" id="CLU_019706_1_0_1"/>
<organism evidence="5 6">
    <name type="scientific">Cladophialophora psammophila CBS 110553</name>
    <dbReference type="NCBI Taxonomy" id="1182543"/>
    <lineage>
        <taxon>Eukaryota</taxon>
        <taxon>Fungi</taxon>
        <taxon>Dikarya</taxon>
        <taxon>Ascomycota</taxon>
        <taxon>Pezizomycotina</taxon>
        <taxon>Eurotiomycetes</taxon>
        <taxon>Chaetothyriomycetidae</taxon>
        <taxon>Chaetothyriales</taxon>
        <taxon>Herpotrichiellaceae</taxon>
        <taxon>Cladophialophora</taxon>
    </lineage>
</organism>
<comment type="similarity">
    <text evidence="1">Belongs to the beta-lactamase family.</text>
</comment>
<sequence length="583" mass="63884">MAGITSALLLLVLSTIVWQQTVRGGCVPEYAFYPPSYSNNALHDTFLDIQQSLNVLIEQQEAFNDTSFALEVSSSKETLFKFYHTMLRATKDSPTETINGSTMFRIESNTKLFTALGILKQEALGHLDLDDSILRYVQDLEADKTSFDWERITIRSLLAHMTGLPDTLADDDLLLLLANPTEYGLPPVSDKTLSTLPPCGVFSNYTEPCTEQDLLQSLPQYGPVLPPQVEPSYSNIGYDLLGLVISNVTGMNYRDYISSSILQPLGLNNTSFTPPAQSAAKLPYPSAWSQETGLGGLYSSSSDMILFLRYCLLNHDNITPSLDWFSPKAYSAGQHSFLGYTWEIFRTSSILPDSERVVTFVTKGGGGTEYYSYSIILPAYDLVVFTAAAGELPALNDVFAAVRDKLVLGAERVAQQDLKTTYAGTYSALGCRNSSSLCSQNPPGLNSSITLAQSSSRSLSISAWISNSTDALQALLSVSSSQSGQTGNVYFQFTPMFRAISGPSSDGSNRTGEIWRFINVIDDTEVPTNATNVWDDYCASNLDPLRYGGVSVNEVVFWRDTETGLIEEIQIPAFQVAMGREKA</sequence>
<comment type="caution">
    <text evidence="5">The sequence shown here is derived from an EMBL/GenBank/DDBJ whole genome shotgun (WGS) entry which is preliminary data.</text>
</comment>
<name>W9XQ74_9EURO</name>
<reference evidence="5 6" key="1">
    <citation type="submission" date="2013-03" db="EMBL/GenBank/DDBJ databases">
        <title>The Genome Sequence of Cladophialophora psammophila CBS 110553.</title>
        <authorList>
            <consortium name="The Broad Institute Genomics Platform"/>
            <person name="Cuomo C."/>
            <person name="de Hoog S."/>
            <person name="Gorbushina A."/>
            <person name="Walker B."/>
            <person name="Young S.K."/>
            <person name="Zeng Q."/>
            <person name="Gargeya S."/>
            <person name="Fitzgerald M."/>
            <person name="Haas B."/>
            <person name="Abouelleil A."/>
            <person name="Allen A.W."/>
            <person name="Alvarado L."/>
            <person name="Arachchi H.M."/>
            <person name="Berlin A.M."/>
            <person name="Chapman S.B."/>
            <person name="Gainer-Dewar J."/>
            <person name="Goldberg J."/>
            <person name="Griggs A."/>
            <person name="Gujja S."/>
            <person name="Hansen M."/>
            <person name="Howarth C."/>
            <person name="Imamovic A."/>
            <person name="Ireland A."/>
            <person name="Larimer J."/>
            <person name="McCowan C."/>
            <person name="Murphy C."/>
            <person name="Pearson M."/>
            <person name="Poon T.W."/>
            <person name="Priest M."/>
            <person name="Roberts A."/>
            <person name="Saif S."/>
            <person name="Shea T."/>
            <person name="Sisk P."/>
            <person name="Sykes S."/>
            <person name="Wortman J."/>
            <person name="Nusbaum C."/>
            <person name="Birren B."/>
        </authorList>
    </citation>
    <scope>NUCLEOTIDE SEQUENCE [LARGE SCALE GENOMIC DNA]</scope>
    <source>
        <strain evidence="5 6">CBS 110553</strain>
    </source>
</reference>
<dbReference type="RefSeq" id="XP_007743782.1">
    <property type="nucleotide sequence ID" value="XM_007745592.1"/>
</dbReference>
<dbReference type="InterPro" id="IPR058664">
    <property type="entry name" value="ARB_00930-like_C"/>
</dbReference>
<dbReference type="Proteomes" id="UP000019471">
    <property type="component" value="Unassembled WGS sequence"/>
</dbReference>
<feature type="chain" id="PRO_5004934306" evidence="2">
    <location>
        <begin position="20"/>
        <end position="583"/>
    </location>
</feature>
<dbReference type="Pfam" id="PF26335">
    <property type="entry name" value="ARB_00930_C"/>
    <property type="match status" value="1"/>
</dbReference>
<dbReference type="Pfam" id="PF00144">
    <property type="entry name" value="Beta-lactamase"/>
    <property type="match status" value="1"/>
</dbReference>
<evidence type="ECO:0000313" key="6">
    <source>
        <dbReference type="Proteomes" id="UP000019471"/>
    </source>
</evidence>
<accession>W9XQ74</accession>
<dbReference type="eggNOG" id="ENOG502S3SB">
    <property type="taxonomic scope" value="Eukaryota"/>
</dbReference>
<keyword evidence="2" id="KW-0732">Signal</keyword>